<dbReference type="Proteomes" id="UP001152173">
    <property type="component" value="Unassembled WGS sequence"/>
</dbReference>
<reference evidence="1" key="1">
    <citation type="submission" date="2022-05" db="EMBL/GenBank/DDBJ databases">
        <authorList>
            <person name="Colautti A."/>
            <person name="Iacumin L."/>
        </authorList>
    </citation>
    <scope>NUCLEOTIDE SEQUENCE</scope>
    <source>
        <strain evidence="1">SK 55</strain>
    </source>
</reference>
<proteinExistence type="predicted"/>
<gene>
    <name evidence="1" type="ORF">M9R32_12010</name>
</gene>
<evidence type="ECO:0000313" key="2">
    <source>
        <dbReference type="Proteomes" id="UP001152173"/>
    </source>
</evidence>
<comment type="caution">
    <text evidence="1">The sequence shown here is derived from an EMBL/GenBank/DDBJ whole genome shotgun (WGS) entry which is preliminary data.</text>
</comment>
<name>A0A9X3LIB4_9BACL</name>
<dbReference type="RefSeq" id="WP_269926978.1">
    <property type="nucleotide sequence ID" value="NZ_JAMKBJ010000010.1"/>
</dbReference>
<dbReference type="EMBL" id="JAMKBJ010000010">
    <property type="protein sequence ID" value="MCZ8537910.1"/>
    <property type="molecule type" value="Genomic_DNA"/>
</dbReference>
<protein>
    <submittedName>
        <fullName evidence="1">Uncharacterized protein</fullName>
    </submittedName>
</protein>
<dbReference type="AlphaFoldDB" id="A0A9X3LIB4"/>
<organism evidence="1 2">
    <name type="scientific">Paenisporosarcina quisquiliarum</name>
    <dbReference type="NCBI Taxonomy" id="365346"/>
    <lineage>
        <taxon>Bacteria</taxon>
        <taxon>Bacillati</taxon>
        <taxon>Bacillota</taxon>
        <taxon>Bacilli</taxon>
        <taxon>Bacillales</taxon>
        <taxon>Caryophanaceae</taxon>
        <taxon>Paenisporosarcina</taxon>
    </lineage>
</organism>
<sequence length="212" mass="24742">MIQFIEKIIDAEQLIHGFDYAIVSMAALDDDFEIYSVDEWYNIDSLTYFETDRLKNNHYQTFLELLKGLNYHIGMGITPTPHVGNATFYLPQVRIDLSAALTFGLGVVEILRGEYAGQFMLYNFMKMNQEDLIETDALDEILRLKLYFQYTNPFDYYDKGVDFLIRNKWGYTIVLVLNKREQVKARFEEISNYHVSGGGRQVDKNQRVAIVN</sequence>
<keyword evidence="2" id="KW-1185">Reference proteome</keyword>
<accession>A0A9X3LIB4</accession>
<evidence type="ECO:0000313" key="1">
    <source>
        <dbReference type="EMBL" id="MCZ8537910.1"/>
    </source>
</evidence>